<dbReference type="AlphaFoldDB" id="A0A5N5IZJ3"/>
<dbReference type="Proteomes" id="UP000319204">
    <property type="component" value="Unassembled WGS sequence"/>
</dbReference>
<dbReference type="Pfam" id="PF19408">
    <property type="entry name" value="PKD_6"/>
    <property type="match status" value="1"/>
</dbReference>
<keyword evidence="4" id="KW-1185">Reference proteome</keyword>
<dbReference type="InterPro" id="IPR013783">
    <property type="entry name" value="Ig-like_fold"/>
</dbReference>
<dbReference type="Pfam" id="PF13585">
    <property type="entry name" value="CHU_C"/>
    <property type="match status" value="1"/>
</dbReference>
<accession>A0A5N5IZJ3</accession>
<organism evidence="3 4">
    <name type="scientific">Flagellimonas hadalis</name>
    <dbReference type="NCBI Taxonomy" id="2597517"/>
    <lineage>
        <taxon>Bacteria</taxon>
        <taxon>Pseudomonadati</taxon>
        <taxon>Bacteroidota</taxon>
        <taxon>Flavobacteriia</taxon>
        <taxon>Flavobacteriales</taxon>
        <taxon>Flavobacteriaceae</taxon>
        <taxon>Flagellimonas</taxon>
    </lineage>
</organism>
<reference evidence="3" key="1">
    <citation type="submission" date="2019-10" db="EMBL/GenBank/DDBJ databases">
        <title>Muricauda hadale sp. nov., a piezophilic bacterium isolated from hadopelagic water of the Mariana Trench.</title>
        <authorList>
            <person name="Wei Y."/>
        </authorList>
    </citation>
    <scope>NUCLEOTIDE SEQUENCE [LARGE SCALE GENOMIC DNA]</scope>
    <source>
        <strain evidence="3">MT-229</strain>
    </source>
</reference>
<dbReference type="OrthoDB" id="1236981at2"/>
<dbReference type="Pfam" id="PF19081">
    <property type="entry name" value="Ig_7"/>
    <property type="match status" value="1"/>
</dbReference>
<dbReference type="NCBIfam" id="TIGR04131">
    <property type="entry name" value="Bac_Flav_CTERM"/>
    <property type="match status" value="1"/>
</dbReference>
<evidence type="ECO:0000259" key="2">
    <source>
        <dbReference type="Pfam" id="PF19408"/>
    </source>
</evidence>
<comment type="caution">
    <text evidence="3">The sequence shown here is derived from an EMBL/GenBank/DDBJ whole genome shotgun (WGS) entry which is preliminary data.</text>
</comment>
<evidence type="ECO:0000259" key="1">
    <source>
        <dbReference type="Pfam" id="PF19081"/>
    </source>
</evidence>
<feature type="domain" description="Ig-like" evidence="1">
    <location>
        <begin position="366"/>
        <end position="452"/>
    </location>
</feature>
<evidence type="ECO:0000313" key="4">
    <source>
        <dbReference type="Proteomes" id="UP000319204"/>
    </source>
</evidence>
<protein>
    <submittedName>
        <fullName evidence="3">T9SS type B sorting domain-containing protein</fullName>
    </submittedName>
</protein>
<name>A0A5N5IZJ3_9FLAO</name>
<dbReference type="InterPro" id="IPR026341">
    <property type="entry name" value="T9SS_type_B"/>
</dbReference>
<sequence length="1080" mass="114643">MDQLLHYLKKSFFLILFVLSAFSVNGQSFATNIISEDEVDNSANAIDGNLSTSATVRASTGIALGIGAYTGHLEVEFPSTLTSNTTSYVKLETEEDLLPILLGGNLGGLLSDILGTVLIGNQEFTVTVKNNAATVMEESSSDANPFTTDMLRVVTNVDNDYFLAMSPNSDYNRVRLTNNIGSLIGLNNTRELSVFGAFHGADPALCGTPTYTSFDGSGLTLDLLNLGAGVTNPHLAIDGDLGTSSQLGLGVLGVAASIEQTVYFDTLSEVGENFYIRFGVDPELVQAGVLNNIEAIVQNGSQSPFFTQNISSLLNVDLLGLLQGGEVVTIPLDPGAPADRVTLRLSSLLNISLDQNLNLFEIYRAPAMPELDPDSQDVSICDGSSVDLTATTSVGNQLRWYDAETGGNLLATVNSGVAYTTPVLNTNTTYYVAAVEVGCPEESPRVPVLVSVVDIPTASDITIIGDENPICSSNDVVLIPSSDVDGTYSWYFDANATNEITDGQVVGSVTYNIDPDDGTLIINGLDQAGSPYSYYVRVTEATAGCENAPGDLQVANVEVVDSGASVSILSTPIITLENLIDFFLGTPTYAVTGSVTGDASVGDAITLTINGQTYNGVLDANLDFDIDVDGSDLALDPDTAIEVFINGGLCSLTGDIDIDIPVLIVDDLLQIFCASDNPTLLDLEVNSNISLFDSLDSVVELDLDTPLVDGEVYFAGILGVPISVLARVGITVNIINPPTPTTTSSTQTFCASDDPTVGDLQVSEPNVIFYDSPTGGQELAPSTALANGTNYYGAIRDSDGCESTNRLQIAVAVEGETPTTMSANQAFCADADPTIADIQVNEANIVFYDSPSGGQELDASLPLVDGSNYYAVIRETSGCESSIRLQIAVVVDDGGPITLTGQTEEACRNGEEYTYTTETGKQGYSWTVTGGSIVAGGTATDDFVTVTWDSLQGTSISVGYEDPASCNPVETFQLDVAVVECVLGEEFCLRVYNEFSPNNDGFNDFFEIECIEDYANNIKVFNRNGNKVFEAMDYQNNWDGIANVNGILNKGEHLPSGTYYYVINIPELNRNLVGWLQLAR</sequence>
<dbReference type="InterPro" id="IPR044023">
    <property type="entry name" value="Ig_7"/>
</dbReference>
<evidence type="ECO:0000313" key="3">
    <source>
        <dbReference type="EMBL" id="KAB5491476.1"/>
    </source>
</evidence>
<proteinExistence type="predicted"/>
<feature type="domain" description="PKD-like" evidence="2">
    <location>
        <begin position="897"/>
        <end position="960"/>
    </location>
</feature>
<dbReference type="Gene3D" id="2.60.40.10">
    <property type="entry name" value="Immunoglobulins"/>
    <property type="match status" value="1"/>
</dbReference>
<gene>
    <name evidence="3" type="ORF">FOT42_000580</name>
</gene>
<dbReference type="InterPro" id="IPR045829">
    <property type="entry name" value="PKD_6"/>
</dbReference>
<dbReference type="EMBL" id="VNIK02000001">
    <property type="protein sequence ID" value="KAB5491476.1"/>
    <property type="molecule type" value="Genomic_DNA"/>
</dbReference>